<evidence type="ECO:0000313" key="1">
    <source>
        <dbReference type="EMBL" id="DAD95941.1"/>
    </source>
</evidence>
<accession>A0A8S5NMA8</accession>
<proteinExistence type="predicted"/>
<organism evidence="1">
    <name type="scientific">Siphoviridae sp. ctGMq5</name>
    <dbReference type="NCBI Taxonomy" id="2826220"/>
    <lineage>
        <taxon>Viruses</taxon>
        <taxon>Duplodnaviria</taxon>
        <taxon>Heunggongvirae</taxon>
        <taxon>Uroviricota</taxon>
        <taxon>Caudoviricetes</taxon>
    </lineage>
</organism>
<reference evidence="1" key="1">
    <citation type="journal article" date="2021" name="Proc. Natl. Acad. Sci. U.S.A.">
        <title>A Catalog of Tens of Thousands of Viruses from Human Metagenomes Reveals Hidden Associations with Chronic Diseases.</title>
        <authorList>
            <person name="Tisza M.J."/>
            <person name="Buck C.B."/>
        </authorList>
    </citation>
    <scope>NUCLEOTIDE SEQUENCE</scope>
    <source>
        <strain evidence="1">CtGMq5</strain>
    </source>
</reference>
<protein>
    <submittedName>
        <fullName evidence="1">Uncharacterized protein</fullName>
    </submittedName>
</protein>
<name>A0A8S5NMA8_9CAUD</name>
<dbReference type="EMBL" id="BK015206">
    <property type="protein sequence ID" value="DAD95941.1"/>
    <property type="molecule type" value="Genomic_DNA"/>
</dbReference>
<sequence length="29" mass="3280">MSAINSTLARTVELKWVKNSFILTVSLKE</sequence>